<evidence type="ECO:0000256" key="6">
    <source>
        <dbReference type="SAM" id="MobiDB-lite"/>
    </source>
</evidence>
<evidence type="ECO:0000259" key="8">
    <source>
        <dbReference type="PROSITE" id="PS50850"/>
    </source>
</evidence>
<dbReference type="Pfam" id="PF07690">
    <property type="entry name" value="MFS_1"/>
    <property type="match status" value="1"/>
</dbReference>
<keyword evidence="10" id="KW-1185">Reference proteome</keyword>
<feature type="transmembrane region" description="Helical" evidence="7">
    <location>
        <begin position="152"/>
        <end position="174"/>
    </location>
</feature>
<reference evidence="9 10" key="1">
    <citation type="submission" date="2021-03" db="EMBL/GenBank/DDBJ databases">
        <title>Human Oral Microbial Genomes.</title>
        <authorList>
            <person name="Johnston C.D."/>
            <person name="Chen T."/>
            <person name="Dewhirst F.E."/>
        </authorList>
    </citation>
    <scope>NUCLEOTIDE SEQUENCE [LARGE SCALE GENOMIC DNA]</scope>
    <source>
        <strain evidence="9 10">DSMZ 100122</strain>
    </source>
</reference>
<gene>
    <name evidence="9" type="ORF">J5A65_12155</name>
</gene>
<evidence type="ECO:0000256" key="2">
    <source>
        <dbReference type="ARBA" id="ARBA00022475"/>
    </source>
</evidence>
<evidence type="ECO:0000256" key="5">
    <source>
        <dbReference type="ARBA" id="ARBA00023136"/>
    </source>
</evidence>
<dbReference type="InterPro" id="IPR050189">
    <property type="entry name" value="MFS_Efflux_Transporters"/>
</dbReference>
<feature type="transmembrane region" description="Helical" evidence="7">
    <location>
        <begin position="378"/>
        <end position="400"/>
    </location>
</feature>
<evidence type="ECO:0000313" key="10">
    <source>
        <dbReference type="Proteomes" id="UP000678513"/>
    </source>
</evidence>
<feature type="transmembrane region" description="Helical" evidence="7">
    <location>
        <begin position="318"/>
        <end position="342"/>
    </location>
</feature>
<feature type="domain" description="Major facilitator superfamily (MFS) profile" evidence="8">
    <location>
        <begin position="1"/>
        <end position="404"/>
    </location>
</feature>
<dbReference type="Proteomes" id="UP000678513">
    <property type="component" value="Chromosome"/>
</dbReference>
<name>A0ABX7Y3B9_9ACTN</name>
<dbReference type="PANTHER" id="PTHR43124">
    <property type="entry name" value="PURINE EFFLUX PUMP PBUE"/>
    <property type="match status" value="1"/>
</dbReference>
<sequence>MTPDPESTPVARTGGDQPGQEETFPASVGGVSVLVITALAVLSQLYAAIPLLVPVGTALGGSATFALSTAYGLCYALGFLLWGPIADRYGRRRVMITGLACLVVTTFGCGLASSLPLLAVLRGAQGLMASSLPPVGLAYLSEAVTPKHRATAIGAMSTAFLVAGIVGQIGAQAVAERFGWSWVFFGSACLLALCMLSIALLVREPGRAPSPGGLGQQFLTIVQLFSRGDVLFLCAAHLTLLLSFVAMYTGLGMHLTALGHDPGTVFALRLAGLPGMFVALAAGPLTRRLGGSTGLTRTGFLVAGLGLVAEALAPESMIGLGLASLVFVTGIALAVPAMIALFGQAAAPRRGSGMAINGFVLFIGASLGPVLATAGLSFTILLLVIALLLGIAAVFVTLSARAAASATAKRPKES</sequence>
<feature type="transmembrane region" description="Helical" evidence="7">
    <location>
        <begin position="230"/>
        <end position="251"/>
    </location>
</feature>
<feature type="transmembrane region" description="Helical" evidence="7">
    <location>
        <begin position="59"/>
        <end position="82"/>
    </location>
</feature>
<evidence type="ECO:0000313" key="9">
    <source>
        <dbReference type="EMBL" id="QUC07670.1"/>
    </source>
</evidence>
<dbReference type="SUPFAM" id="SSF103473">
    <property type="entry name" value="MFS general substrate transporter"/>
    <property type="match status" value="1"/>
</dbReference>
<dbReference type="Gene3D" id="1.20.1250.20">
    <property type="entry name" value="MFS general substrate transporter like domains"/>
    <property type="match status" value="1"/>
</dbReference>
<feature type="transmembrane region" description="Helical" evidence="7">
    <location>
        <begin position="180"/>
        <end position="202"/>
    </location>
</feature>
<dbReference type="EMBL" id="CP072384">
    <property type="protein sequence ID" value="QUC07670.1"/>
    <property type="molecule type" value="Genomic_DNA"/>
</dbReference>
<proteinExistence type="predicted"/>
<feature type="transmembrane region" description="Helical" evidence="7">
    <location>
        <begin position="354"/>
        <end position="372"/>
    </location>
</feature>
<keyword evidence="3 7" id="KW-0812">Transmembrane</keyword>
<evidence type="ECO:0000256" key="7">
    <source>
        <dbReference type="SAM" id="Phobius"/>
    </source>
</evidence>
<protein>
    <submittedName>
        <fullName evidence="9">MFS transporter</fullName>
    </submittedName>
</protein>
<dbReference type="RefSeq" id="WP_212322339.1">
    <property type="nucleotide sequence ID" value="NZ_AP024463.1"/>
</dbReference>
<feature type="transmembrane region" description="Helical" evidence="7">
    <location>
        <begin position="94"/>
        <end position="113"/>
    </location>
</feature>
<feature type="transmembrane region" description="Helical" evidence="7">
    <location>
        <begin position="263"/>
        <end position="282"/>
    </location>
</feature>
<organism evidence="9 10">
    <name type="scientific">Arachnia rubra</name>
    <dbReference type="NCBI Taxonomy" id="1547448"/>
    <lineage>
        <taxon>Bacteria</taxon>
        <taxon>Bacillati</taxon>
        <taxon>Actinomycetota</taxon>
        <taxon>Actinomycetes</taxon>
        <taxon>Propionibacteriales</taxon>
        <taxon>Propionibacteriaceae</taxon>
        <taxon>Arachnia</taxon>
    </lineage>
</organism>
<dbReference type="PANTHER" id="PTHR43124:SF3">
    <property type="entry name" value="CHLORAMPHENICOL EFFLUX PUMP RV0191"/>
    <property type="match status" value="1"/>
</dbReference>
<dbReference type="PROSITE" id="PS50850">
    <property type="entry name" value="MFS"/>
    <property type="match status" value="1"/>
</dbReference>
<evidence type="ECO:0000256" key="4">
    <source>
        <dbReference type="ARBA" id="ARBA00022989"/>
    </source>
</evidence>
<keyword evidence="5 7" id="KW-0472">Membrane</keyword>
<feature type="transmembrane region" description="Helical" evidence="7">
    <location>
        <begin position="31"/>
        <end position="53"/>
    </location>
</feature>
<dbReference type="InterPro" id="IPR020846">
    <property type="entry name" value="MFS_dom"/>
</dbReference>
<feature type="region of interest" description="Disordered" evidence="6">
    <location>
        <begin position="1"/>
        <end position="22"/>
    </location>
</feature>
<evidence type="ECO:0000256" key="1">
    <source>
        <dbReference type="ARBA" id="ARBA00004651"/>
    </source>
</evidence>
<dbReference type="InterPro" id="IPR011701">
    <property type="entry name" value="MFS"/>
</dbReference>
<keyword evidence="2" id="KW-1003">Cell membrane</keyword>
<accession>A0ABX7Y3B9</accession>
<keyword evidence="4 7" id="KW-1133">Transmembrane helix</keyword>
<comment type="subcellular location">
    <subcellularLocation>
        <location evidence="1">Cell membrane</location>
        <topology evidence="1">Multi-pass membrane protein</topology>
    </subcellularLocation>
</comment>
<evidence type="ECO:0000256" key="3">
    <source>
        <dbReference type="ARBA" id="ARBA00022692"/>
    </source>
</evidence>
<dbReference type="InterPro" id="IPR036259">
    <property type="entry name" value="MFS_trans_sf"/>
</dbReference>